<evidence type="ECO:0000256" key="6">
    <source>
        <dbReference type="ARBA" id="ARBA00022729"/>
    </source>
</evidence>
<evidence type="ECO:0000259" key="15">
    <source>
        <dbReference type="Pfam" id="PF01082"/>
    </source>
</evidence>
<evidence type="ECO:0000256" key="3">
    <source>
        <dbReference type="ARBA" id="ARBA00012689"/>
    </source>
</evidence>
<evidence type="ECO:0000259" key="16">
    <source>
        <dbReference type="Pfam" id="PF03712"/>
    </source>
</evidence>
<dbReference type="FunFam" id="2.60.120.230:FF:000002">
    <property type="entry name" value="Peptidyl-glycine alpha-amidating monooxygenase B"/>
    <property type="match status" value="1"/>
</dbReference>
<dbReference type="AlphaFoldDB" id="W5JRK5"/>
<protein>
    <recommendedName>
        <fullName evidence="3">peptidylglycine monooxygenase</fullName>
        <ecNumber evidence="3">1.14.17.3</ecNumber>
    </recommendedName>
</protein>
<keyword evidence="6" id="KW-0732">Signal</keyword>
<evidence type="ECO:0000256" key="11">
    <source>
        <dbReference type="ARBA" id="ARBA00023180"/>
    </source>
</evidence>
<reference evidence="17 19" key="1">
    <citation type="journal article" date="2010" name="BMC Genomics">
        <title>Combination of measures distinguishes pre-miRNAs from other stem-loops in the genome of the newly sequenced Anopheles darlingi.</title>
        <authorList>
            <person name="Mendes N.D."/>
            <person name="Freitas A.T."/>
            <person name="Vasconcelos A.T."/>
            <person name="Sagot M.F."/>
        </authorList>
    </citation>
    <scope>NUCLEOTIDE SEQUENCE</scope>
</reference>
<evidence type="ECO:0000256" key="7">
    <source>
        <dbReference type="ARBA" id="ARBA00023002"/>
    </source>
</evidence>
<evidence type="ECO:0000256" key="8">
    <source>
        <dbReference type="ARBA" id="ARBA00023008"/>
    </source>
</evidence>
<feature type="binding site" evidence="13">
    <location>
        <position position="153"/>
    </location>
    <ligand>
        <name>Cu(2+)</name>
        <dbReference type="ChEBI" id="CHEBI:29036"/>
        <label>1</label>
        <note>catalytic</note>
    </ligand>
</feature>
<evidence type="ECO:0000256" key="2">
    <source>
        <dbReference type="ARBA" id="ARBA00010676"/>
    </source>
</evidence>
<evidence type="ECO:0000256" key="1">
    <source>
        <dbReference type="ARBA" id="ARBA00004613"/>
    </source>
</evidence>
<dbReference type="FunCoup" id="W5JRK5">
    <property type="interactions" value="56"/>
</dbReference>
<dbReference type="Gene3D" id="2.60.120.230">
    <property type="match status" value="1"/>
</dbReference>
<dbReference type="PRINTS" id="PR00790">
    <property type="entry name" value="PAMONOXGNASE"/>
</dbReference>
<organism evidence="17">
    <name type="scientific">Anopheles darlingi</name>
    <name type="common">Mosquito</name>
    <dbReference type="NCBI Taxonomy" id="43151"/>
    <lineage>
        <taxon>Eukaryota</taxon>
        <taxon>Metazoa</taxon>
        <taxon>Ecdysozoa</taxon>
        <taxon>Arthropoda</taxon>
        <taxon>Hexapoda</taxon>
        <taxon>Insecta</taxon>
        <taxon>Pterygota</taxon>
        <taxon>Neoptera</taxon>
        <taxon>Endopterygota</taxon>
        <taxon>Diptera</taxon>
        <taxon>Nematocera</taxon>
        <taxon>Culicoidea</taxon>
        <taxon>Culicidae</taxon>
        <taxon>Anophelinae</taxon>
        <taxon>Anopheles</taxon>
    </lineage>
</organism>
<dbReference type="Gene3D" id="2.60.120.310">
    <property type="entry name" value="Copper type II, ascorbate-dependent monooxygenase, N-terminal domain"/>
    <property type="match status" value="1"/>
</dbReference>
<feature type="binding site" evidence="13">
    <location>
        <position position="81"/>
    </location>
    <ligand>
        <name>Cu(2+)</name>
        <dbReference type="ChEBI" id="CHEBI:29036"/>
        <label>1</label>
        <note>catalytic</note>
    </ligand>
</feature>
<feature type="disulfide bond" evidence="14">
    <location>
        <begin position="207"/>
        <end position="228"/>
    </location>
</feature>
<dbReference type="InterPro" id="IPR014784">
    <property type="entry name" value="Cu2_ascorb_mOase-like_C"/>
</dbReference>
<reference evidence="17" key="2">
    <citation type="submission" date="2010-05" db="EMBL/GenBank/DDBJ databases">
        <authorList>
            <person name="Almeida L.G."/>
            <person name="Nicolas M.F."/>
            <person name="Souza R.C."/>
            <person name="Vasconcelos A.T.R."/>
        </authorList>
    </citation>
    <scope>NUCLEOTIDE SEQUENCE</scope>
</reference>
<evidence type="ECO:0000256" key="13">
    <source>
        <dbReference type="PIRSR" id="PIRSR600720-2"/>
    </source>
</evidence>
<keyword evidence="11" id="KW-0325">Glycoprotein</keyword>
<evidence type="ECO:0000256" key="10">
    <source>
        <dbReference type="ARBA" id="ARBA00023157"/>
    </source>
</evidence>
<dbReference type="GO" id="GO:0005507">
    <property type="term" value="F:copper ion binding"/>
    <property type="evidence" value="ECO:0007669"/>
    <property type="project" value="InterPro"/>
</dbReference>
<feature type="binding site" evidence="13">
    <location>
        <position position="151"/>
    </location>
    <ligand>
        <name>Cu(2+)</name>
        <dbReference type="ChEBI" id="CHEBI:29036"/>
        <label>1</label>
        <note>catalytic</note>
    </ligand>
</feature>
<dbReference type="VEuPathDB" id="VectorBase:ADAR2_011816"/>
<evidence type="ECO:0000256" key="4">
    <source>
        <dbReference type="ARBA" id="ARBA00022525"/>
    </source>
</evidence>
<dbReference type="PANTHER" id="PTHR10680:SF14">
    <property type="entry name" value="PEPTIDYL-GLYCINE ALPHA-AMIDATING MONOOXYGENASE"/>
    <property type="match status" value="1"/>
</dbReference>
<dbReference type="EnsemblMetazoa" id="ADAC002296-RA">
    <property type="protein sequence ID" value="ADAC002296-PA"/>
    <property type="gene ID" value="ADAC002296"/>
</dbReference>
<evidence type="ECO:0000256" key="5">
    <source>
        <dbReference type="ARBA" id="ARBA00022723"/>
    </source>
</evidence>
<dbReference type="InterPro" id="IPR000323">
    <property type="entry name" value="Cu2_ascorb_mOase_N"/>
</dbReference>
<dbReference type="PANTHER" id="PTHR10680">
    <property type="entry name" value="PEPTIDYL-GLYCINE ALPHA-AMIDATING MONOOXYGENASE"/>
    <property type="match status" value="1"/>
</dbReference>
<dbReference type="VEuPathDB" id="VectorBase:ADAC002296"/>
<dbReference type="GO" id="GO:0016020">
    <property type="term" value="C:membrane"/>
    <property type="evidence" value="ECO:0007669"/>
    <property type="project" value="InterPro"/>
</dbReference>
<dbReference type="GO" id="GO:0006518">
    <property type="term" value="P:peptide metabolic process"/>
    <property type="evidence" value="ECO:0007669"/>
    <property type="project" value="InterPro"/>
</dbReference>
<keyword evidence="9 17" id="KW-0503">Monooxygenase</keyword>
<dbReference type="InterPro" id="IPR008977">
    <property type="entry name" value="PHM/PNGase_F_dom_sf"/>
</dbReference>
<dbReference type="Pfam" id="PF01082">
    <property type="entry name" value="Cu2_monooxygen"/>
    <property type="match status" value="1"/>
</dbReference>
<feature type="binding site" evidence="13">
    <location>
        <position position="5"/>
    </location>
    <ligand>
        <name>Cu(2+)</name>
        <dbReference type="ChEBI" id="CHEBI:29036"/>
        <label>1</label>
        <note>catalytic</note>
    </ligand>
</feature>
<keyword evidence="4" id="KW-0964">Secreted</keyword>
<dbReference type="InterPro" id="IPR000720">
    <property type="entry name" value="PHM/PAL"/>
</dbReference>
<proteinExistence type="inferred from homology"/>
<evidence type="ECO:0000256" key="12">
    <source>
        <dbReference type="ARBA" id="ARBA00048431"/>
    </source>
</evidence>
<keyword evidence="19" id="KW-1185">Reference proteome</keyword>
<dbReference type="EMBL" id="ADMH02000550">
    <property type="protein sequence ID" value="ETN65908.1"/>
    <property type="molecule type" value="Genomic_DNA"/>
</dbReference>
<sequence>MATAHHMLLYGCDTPGSESAVWNCGEMAGASEYSHSPCASGAPQQIIYAWARDAPKLELPDGVGFKVGKDSPIKYIVLQVHYAHIDHFKDGKTSDDSGIFIHYTTQPQPKQAGVILLGTAGYIRPMTTEYMETLCDVTEDKVIYPFAYRTHTHSLGRVVSGYRIRKDESGDDHWTLLGKRDPLTPQMFYPVENREPIRKNDRLAARCTMESNRTRVTKIGATNEDEMCNFYLMYFVDQGEPLQMKYCFSNGPPSFHWTNQETQLNHIPDLDASTL</sequence>
<dbReference type="FunFam" id="2.60.120.310:FF:000005">
    <property type="entry name" value="Peptidylglycine alpha-hydroxylating monooxygenase"/>
    <property type="match status" value="1"/>
</dbReference>
<evidence type="ECO:0000256" key="9">
    <source>
        <dbReference type="ARBA" id="ARBA00023033"/>
    </source>
</evidence>
<comment type="catalytic activity">
    <reaction evidence="12">
        <text>a [peptide]-C-terminal glycine + 2 L-ascorbate + O2 = a [peptide]-C-terminal (2S)-2-hydroxyglycine + 2 monodehydro-L-ascorbate radical + H2O</text>
        <dbReference type="Rhea" id="RHEA:21452"/>
        <dbReference type="Rhea" id="RHEA-COMP:13486"/>
        <dbReference type="Rhea" id="RHEA-COMP:15321"/>
        <dbReference type="ChEBI" id="CHEBI:15377"/>
        <dbReference type="ChEBI" id="CHEBI:15379"/>
        <dbReference type="ChEBI" id="CHEBI:38290"/>
        <dbReference type="ChEBI" id="CHEBI:59513"/>
        <dbReference type="ChEBI" id="CHEBI:137000"/>
        <dbReference type="ChEBI" id="CHEBI:142768"/>
        <dbReference type="EC" id="1.14.17.3"/>
    </reaction>
</comment>
<comment type="subcellular location">
    <subcellularLocation>
        <location evidence="1">Secreted</location>
    </subcellularLocation>
</comment>
<dbReference type="OMA" id="FIHYTTQ"/>
<dbReference type="GO" id="GO:0005576">
    <property type="term" value="C:extracellular region"/>
    <property type="evidence" value="ECO:0007669"/>
    <property type="project" value="UniProtKB-SubCell"/>
</dbReference>
<keyword evidence="7" id="KW-0560">Oxidoreductase</keyword>
<evidence type="ECO:0000313" key="17">
    <source>
        <dbReference type="EMBL" id="ETN65908.1"/>
    </source>
</evidence>
<reference evidence="18" key="4">
    <citation type="submission" date="2015-06" db="UniProtKB">
        <authorList>
            <consortium name="EnsemblMetazoa"/>
        </authorList>
    </citation>
    <scope>IDENTIFICATION</scope>
</reference>
<feature type="domain" description="Copper type II ascorbate-dependent monooxygenase C-terminal" evidence="16">
    <location>
        <begin position="110"/>
        <end position="259"/>
    </location>
</feature>
<evidence type="ECO:0000313" key="18">
    <source>
        <dbReference type="EnsemblMetazoa" id="ADAC002296-PA"/>
    </source>
</evidence>
<dbReference type="STRING" id="43151.W5JRK5"/>
<reference evidence="17" key="3">
    <citation type="journal article" date="2013" name="Nucleic Acids Res.">
        <title>The genome of Anopheles darlingi, the main neotropical malaria vector.</title>
        <authorList>
            <person name="Marinotti O."/>
            <person name="Cerqueira G.C."/>
            <person name="de Almeida L.G."/>
            <person name="Ferro M.I."/>
            <person name="Loreto E.L."/>
            <person name="Zaha A."/>
            <person name="Teixeira S.M."/>
            <person name="Wespiser A.R."/>
            <person name="Almeida E Silva A."/>
            <person name="Schlindwein A.D."/>
            <person name="Pacheco A.C."/>
            <person name="Silva A.L."/>
            <person name="Graveley B.R."/>
            <person name="Walenz B.P."/>
            <person name="Lima Bde A."/>
            <person name="Ribeiro C.A."/>
            <person name="Nunes-Silva C.G."/>
            <person name="de Carvalho C.R."/>
            <person name="Soares C.M."/>
            <person name="de Menezes C.B."/>
            <person name="Matiolli C."/>
            <person name="Caffrey D."/>
            <person name="Araujo D.A."/>
            <person name="de Oliveira D.M."/>
            <person name="Golenbock D."/>
            <person name="Grisard E.C."/>
            <person name="Fantinatti-Garboggini F."/>
            <person name="de Carvalho F.M."/>
            <person name="Barcellos F.G."/>
            <person name="Prosdocimi F."/>
            <person name="May G."/>
            <person name="Azevedo Junior G.M."/>
            <person name="Guimaraes G.M."/>
            <person name="Goldman G.H."/>
            <person name="Padilha I.Q."/>
            <person name="Batista Jda S."/>
            <person name="Ferro J.A."/>
            <person name="Ribeiro J.M."/>
            <person name="Fietto J.L."/>
            <person name="Dabbas K.M."/>
            <person name="Cerdeira L."/>
            <person name="Agnez-Lima L.F."/>
            <person name="Brocchi M."/>
            <person name="de Carvalho M.O."/>
            <person name="Teixeira Mde M."/>
            <person name="Diniz Maia Mde M."/>
            <person name="Goldman M.H."/>
            <person name="Cruz Schneider M.P."/>
            <person name="Felipe M.S."/>
            <person name="Hungria M."/>
            <person name="Nicolas M.F."/>
            <person name="Pereira M."/>
            <person name="Montes M.A."/>
            <person name="Cantao M.E."/>
            <person name="Vincentz M."/>
            <person name="Rafael M.S."/>
            <person name="Silverman N."/>
            <person name="Stoco P.H."/>
            <person name="Souza R.C."/>
            <person name="Vicentini R."/>
            <person name="Gazzinelli R.T."/>
            <person name="Neves Rde O."/>
            <person name="Silva R."/>
            <person name="Astolfi-Filho S."/>
            <person name="Maciel T.E."/>
            <person name="Urmenyi T.P."/>
            <person name="Tadei W.P."/>
            <person name="Camargo E.P."/>
            <person name="de Vasconcelos A.T."/>
        </authorList>
    </citation>
    <scope>NUCLEOTIDE SEQUENCE</scope>
</reference>
<feature type="domain" description="Copper type II ascorbate-dependent monooxygenase N-terminal" evidence="15">
    <location>
        <begin position="2"/>
        <end position="88"/>
    </location>
</feature>
<dbReference type="InterPro" id="IPR036939">
    <property type="entry name" value="Cu2_ascorb_mOase_N_sf"/>
</dbReference>
<dbReference type="HOGENOM" id="CLU_051564_0_0_1"/>
<feature type="binding site" evidence="13">
    <location>
        <position position="227"/>
    </location>
    <ligand>
        <name>Cu(2+)</name>
        <dbReference type="ChEBI" id="CHEBI:29036"/>
        <label>1</label>
        <note>catalytic</note>
    </ligand>
</feature>
<dbReference type="Pfam" id="PF03712">
    <property type="entry name" value="Cu2_monoox_C"/>
    <property type="match status" value="1"/>
</dbReference>
<gene>
    <name evidence="17" type="ORF">AND_002296</name>
</gene>
<evidence type="ECO:0000256" key="14">
    <source>
        <dbReference type="PIRSR" id="PIRSR600720-3"/>
    </source>
</evidence>
<keyword evidence="8 13" id="KW-0186">Copper</keyword>
<evidence type="ECO:0000313" key="19">
    <source>
        <dbReference type="Proteomes" id="UP000000673"/>
    </source>
</evidence>
<name>W5JRK5_ANODA</name>
<accession>W5JRK5</accession>
<keyword evidence="10 14" id="KW-1015">Disulfide bond</keyword>
<keyword evidence="5 13" id="KW-0479">Metal-binding</keyword>
<dbReference type="SUPFAM" id="SSF49742">
    <property type="entry name" value="PHM/PNGase F"/>
    <property type="match status" value="2"/>
</dbReference>
<dbReference type="EC" id="1.14.17.3" evidence="3"/>
<dbReference type="eggNOG" id="KOG3567">
    <property type="taxonomic scope" value="Eukaryota"/>
</dbReference>
<dbReference type="GO" id="GO:0004504">
    <property type="term" value="F:peptidylglycine monooxygenase activity"/>
    <property type="evidence" value="ECO:0007669"/>
    <property type="project" value="UniProtKB-EC"/>
</dbReference>
<feature type="binding site" evidence="13">
    <location>
        <position position="6"/>
    </location>
    <ligand>
        <name>Cu(2+)</name>
        <dbReference type="ChEBI" id="CHEBI:29036"/>
        <label>1</label>
        <note>catalytic</note>
    </ligand>
</feature>
<dbReference type="Proteomes" id="UP000000673">
    <property type="component" value="Unassembled WGS sequence"/>
</dbReference>
<comment type="similarity">
    <text evidence="2">Belongs to the copper type II ascorbate-dependent monooxygenase family.</text>
</comment>
<dbReference type="InterPro" id="IPR024548">
    <property type="entry name" value="Cu2_monoox_C"/>
</dbReference>
<feature type="disulfide bond" evidence="14">
    <location>
        <begin position="12"/>
        <end position="38"/>
    </location>
</feature>
<comment type="cofactor">
    <cofactor evidence="13">
        <name>Cu(2+)</name>
        <dbReference type="ChEBI" id="CHEBI:29036"/>
    </cofactor>
    <text evidence="13">Binds 2 Cu(2+) ions per subunit.</text>
</comment>